<dbReference type="RefSeq" id="WP_200198292.1">
    <property type="nucleotide sequence ID" value="NZ_JAENHM010000073.1"/>
</dbReference>
<dbReference type="SUPFAM" id="SSF56112">
    <property type="entry name" value="Protein kinase-like (PK-like)"/>
    <property type="match status" value="1"/>
</dbReference>
<dbReference type="InterPro" id="IPR011009">
    <property type="entry name" value="Kinase-like_dom_sf"/>
</dbReference>
<dbReference type="PANTHER" id="PTHR44329">
    <property type="entry name" value="SERINE/THREONINE-PROTEIN KINASE TNNI3K-RELATED"/>
    <property type="match status" value="1"/>
</dbReference>
<organism evidence="2 3">
    <name type="scientific">Azospirillum endophyticum</name>
    <dbReference type="NCBI Taxonomy" id="2800326"/>
    <lineage>
        <taxon>Bacteria</taxon>
        <taxon>Pseudomonadati</taxon>
        <taxon>Pseudomonadota</taxon>
        <taxon>Alphaproteobacteria</taxon>
        <taxon>Rhodospirillales</taxon>
        <taxon>Azospirillaceae</taxon>
        <taxon>Azospirillum</taxon>
    </lineage>
</organism>
<keyword evidence="3" id="KW-1185">Reference proteome</keyword>
<dbReference type="EMBL" id="JAENHM010000073">
    <property type="protein sequence ID" value="MBK1841664.1"/>
    <property type="molecule type" value="Genomic_DNA"/>
</dbReference>
<name>A0ABS1FE35_9PROT</name>
<dbReference type="Proteomes" id="UP000652760">
    <property type="component" value="Unassembled WGS sequence"/>
</dbReference>
<evidence type="ECO:0000313" key="3">
    <source>
        <dbReference type="Proteomes" id="UP000652760"/>
    </source>
</evidence>
<proteinExistence type="predicted"/>
<protein>
    <recommendedName>
        <fullName evidence="1">Protein kinase domain-containing protein</fullName>
    </recommendedName>
</protein>
<sequence length="668" mass="73263">MKVFDRHGQAVPLGTKLGSGGEGDVFTVNDHRKLAAKVYHQSLSTEKAAKLAHMAEISTPALLQLSAWPVDVLFDRPRGEAVGLVMPKVDGHKPIHLLYGPKSRQKEFPNAQWPFLVHTAANVARAFAAVHEHGHVVGDVNHGNLLVSADGMVKFIDCDSFQVHAHGRHYLCEVGVSTHTPPELQGVSFRTTRRTANHDAFGLAVMVFQLLFMGRHPYSGGYLGKGEMSLEDAIKEGRFAYGSGAASRLMRQPPGTIPLEATGPAAVLFERAFAAAAPQRPTAIEWRDGLQALMQGLRHCQANPSHHYLRTLATCPWCTVERQSGFLFFTITAAQVTGAALHFDVTALWRQIQTIRPPQVVPIVAPSAFQLQPSLAVKAAREERQARAAAREAARREAEARAKQLKFIGWLVAIAGVIIGFGPAINHGGILIVIAAAFIGTKIGSSSSRPSDFYSSYSSDDTVKLWAAKRDASSTYEDVKRRWDAATNSGRFSSKLLELERLKAEYDRLPEERRQRLSRLENGRRAKQLEVFLDRFRLDAATIPGIGDGRKVTLQSYGIETAADVTRDRILNIPGFGPALTNKIMNWHRTVSTRFVFNPNQGVDPVEINKVEAEILKRKQEIEVTLARGPAELQAVLSQAEAALAALRPQAEAAARQLAQAEVDLRDA</sequence>
<dbReference type="PANTHER" id="PTHR44329:SF214">
    <property type="entry name" value="PROTEIN KINASE DOMAIN-CONTAINING PROTEIN"/>
    <property type="match status" value="1"/>
</dbReference>
<dbReference type="PROSITE" id="PS50011">
    <property type="entry name" value="PROTEIN_KINASE_DOM"/>
    <property type="match status" value="1"/>
</dbReference>
<evidence type="ECO:0000259" key="1">
    <source>
        <dbReference type="PROSITE" id="PS50011"/>
    </source>
</evidence>
<feature type="domain" description="Protein kinase" evidence="1">
    <location>
        <begin position="11"/>
        <end position="309"/>
    </location>
</feature>
<evidence type="ECO:0000313" key="2">
    <source>
        <dbReference type="EMBL" id="MBK1841664.1"/>
    </source>
</evidence>
<dbReference type="InterPro" id="IPR000719">
    <property type="entry name" value="Prot_kinase_dom"/>
</dbReference>
<dbReference type="Pfam" id="PF00069">
    <property type="entry name" value="Pkinase"/>
    <property type="match status" value="1"/>
</dbReference>
<accession>A0ABS1FE35</accession>
<dbReference type="InterPro" id="IPR051681">
    <property type="entry name" value="Ser/Thr_Kinases-Pseudokinases"/>
</dbReference>
<dbReference type="Gene3D" id="1.10.510.10">
    <property type="entry name" value="Transferase(Phosphotransferase) domain 1"/>
    <property type="match status" value="1"/>
</dbReference>
<reference evidence="3" key="1">
    <citation type="submission" date="2021-01" db="EMBL/GenBank/DDBJ databases">
        <title>Genome public.</title>
        <authorList>
            <person name="Liu C."/>
            <person name="Sun Q."/>
        </authorList>
    </citation>
    <scope>NUCLEOTIDE SEQUENCE [LARGE SCALE GENOMIC DNA]</scope>
    <source>
        <strain evidence="3">YIM B02556</strain>
    </source>
</reference>
<gene>
    <name evidence="2" type="ORF">JHL17_30120</name>
</gene>
<comment type="caution">
    <text evidence="2">The sequence shown here is derived from an EMBL/GenBank/DDBJ whole genome shotgun (WGS) entry which is preliminary data.</text>
</comment>